<feature type="compositionally biased region" description="Basic and acidic residues" evidence="11">
    <location>
        <begin position="116"/>
        <end position="129"/>
    </location>
</feature>
<dbReference type="GO" id="GO:0005737">
    <property type="term" value="C:cytoplasm"/>
    <property type="evidence" value="ECO:0007669"/>
    <property type="project" value="TreeGrafter"/>
</dbReference>
<feature type="compositionally biased region" description="Pro residues" evidence="11">
    <location>
        <begin position="222"/>
        <end position="231"/>
    </location>
</feature>
<dbReference type="STRING" id="576137.A0A1L7XKJ5"/>
<dbReference type="GO" id="GO:0015031">
    <property type="term" value="P:protein transport"/>
    <property type="evidence" value="ECO:0007669"/>
    <property type="project" value="UniProtKB-KW"/>
</dbReference>
<feature type="compositionally biased region" description="Low complexity" evidence="11">
    <location>
        <begin position="149"/>
        <end position="187"/>
    </location>
</feature>
<evidence type="ECO:0000256" key="8">
    <source>
        <dbReference type="ARBA" id="ARBA00023242"/>
    </source>
</evidence>
<dbReference type="AlphaFoldDB" id="A0A1L7XKJ5"/>
<comment type="similarity">
    <text evidence="2">Belongs to the GLE1 family.</text>
</comment>
<feature type="compositionally biased region" description="Pro residues" evidence="11">
    <location>
        <begin position="136"/>
        <end position="148"/>
    </location>
</feature>
<evidence type="ECO:0000256" key="7">
    <source>
        <dbReference type="ARBA" id="ARBA00023132"/>
    </source>
</evidence>
<keyword evidence="5" id="KW-0653">Protein transport</keyword>
<feature type="compositionally biased region" description="Low complexity" evidence="11">
    <location>
        <begin position="232"/>
        <end position="248"/>
    </location>
</feature>
<sequence>MSENSPNGDTSSPQPPDSNVNMDTANIPYELRNAEAVHRAMLDESRAYHENLRKEAERVLAKHLLEERLRDLKLQADEAEHISKLQCEAIEQEKRKQDAEARRLKAEAELQQAAQRTREAEIKKREAENAAKTMRPLPPRVSTPPPQAAPVQQPAAAQQAPQNPPAGSSANHPSSANPPQAQTTTPQAQPPTNPFAPGQPAQSTPPQAAQNNFPPTTHQAPSNPPPQPNPPAQNGQAPHAHQQGHQSHQTFMANDPDALKYAAIHQALKPFRKQVKPNIRDARGERVKGPDGKDIMGPIEAEASKQSRLLRAAVGQLKAAGSNAATHKRMIDILKNSLTYQVNGQILPVDPSPFVIQVPPPLNDPNANSNDNQLPALFVYLLSTFSKALVAQAGLEAHSDVQIAEAVALAAHQVFSHPDLLWRGRSMIDILVAKIRKACGTLFGFRGSETTEEGRARLGWQKEDGNWIQESMHYDRMRGIAAFYAGLCLRQYKNRVNPYPPYHYWRAMAAIVACPVQERTNTSYYVLNALIKGHEAKFLQFYGDMAKAALWAALVEYPAGAPEKNPAVTALATLGENVLQA</sequence>
<feature type="compositionally biased region" description="Low complexity" evidence="11">
    <location>
        <begin position="195"/>
        <end position="210"/>
    </location>
</feature>
<dbReference type="Gene3D" id="1.25.40.510">
    <property type="entry name" value="GLE1-like"/>
    <property type="match status" value="1"/>
</dbReference>
<dbReference type="GO" id="GO:0000822">
    <property type="term" value="F:inositol hexakisphosphate binding"/>
    <property type="evidence" value="ECO:0007669"/>
    <property type="project" value="TreeGrafter"/>
</dbReference>
<comment type="subcellular location">
    <subcellularLocation>
        <location evidence="1">Nucleus</location>
        <location evidence="1">Nuclear pore complex</location>
    </subcellularLocation>
</comment>
<gene>
    <name evidence="12" type="ORF">PAC_15434</name>
</gene>
<evidence type="ECO:0000256" key="6">
    <source>
        <dbReference type="ARBA" id="ARBA00023010"/>
    </source>
</evidence>
<keyword evidence="13" id="KW-1185">Reference proteome</keyword>
<feature type="compositionally biased region" description="Polar residues" evidence="11">
    <location>
        <begin position="1"/>
        <end position="24"/>
    </location>
</feature>
<dbReference type="GO" id="GO:0016973">
    <property type="term" value="P:poly(A)+ mRNA export from nucleus"/>
    <property type="evidence" value="ECO:0007669"/>
    <property type="project" value="InterPro"/>
</dbReference>
<evidence type="ECO:0000313" key="13">
    <source>
        <dbReference type="Proteomes" id="UP000184330"/>
    </source>
</evidence>
<evidence type="ECO:0000256" key="1">
    <source>
        <dbReference type="ARBA" id="ARBA00004567"/>
    </source>
</evidence>
<keyword evidence="7" id="KW-0906">Nuclear pore complex</keyword>
<dbReference type="Proteomes" id="UP000184330">
    <property type="component" value="Unassembled WGS sequence"/>
</dbReference>
<dbReference type="OrthoDB" id="420884at2759"/>
<protein>
    <recommendedName>
        <fullName evidence="9">mRNA export factor GLE1</fullName>
    </recommendedName>
    <alternativeName>
        <fullName evidence="10">Nucleoporin GLE1</fullName>
    </alternativeName>
</protein>
<name>A0A1L7XKJ5_9HELO</name>
<keyword evidence="4" id="KW-0509">mRNA transport</keyword>
<keyword evidence="3" id="KW-0813">Transport</keyword>
<dbReference type="PANTHER" id="PTHR12960">
    <property type="entry name" value="GLE-1-RELATED"/>
    <property type="match status" value="1"/>
</dbReference>
<dbReference type="Pfam" id="PF07817">
    <property type="entry name" value="GLE1"/>
    <property type="match status" value="1"/>
</dbReference>
<feature type="region of interest" description="Disordered" evidence="11">
    <location>
        <begin position="1"/>
        <end position="25"/>
    </location>
</feature>
<dbReference type="GO" id="GO:0031369">
    <property type="term" value="F:translation initiation factor binding"/>
    <property type="evidence" value="ECO:0007669"/>
    <property type="project" value="TreeGrafter"/>
</dbReference>
<accession>A0A1L7XKJ5</accession>
<dbReference type="PANTHER" id="PTHR12960:SF0">
    <property type="entry name" value="MRNA EXPORT FACTOR GLE1"/>
    <property type="match status" value="1"/>
</dbReference>
<feature type="region of interest" description="Disordered" evidence="11">
    <location>
        <begin position="92"/>
        <end position="248"/>
    </location>
</feature>
<keyword evidence="6" id="KW-0811">Translocation</keyword>
<evidence type="ECO:0000256" key="11">
    <source>
        <dbReference type="SAM" id="MobiDB-lite"/>
    </source>
</evidence>
<dbReference type="InterPro" id="IPR012476">
    <property type="entry name" value="GLE1"/>
</dbReference>
<dbReference type="GO" id="GO:0005543">
    <property type="term" value="F:phospholipid binding"/>
    <property type="evidence" value="ECO:0007669"/>
    <property type="project" value="TreeGrafter"/>
</dbReference>
<evidence type="ECO:0000313" key="12">
    <source>
        <dbReference type="EMBL" id="CZR65534.1"/>
    </source>
</evidence>
<reference evidence="12 13" key="1">
    <citation type="submission" date="2016-03" db="EMBL/GenBank/DDBJ databases">
        <authorList>
            <person name="Ploux O."/>
        </authorList>
    </citation>
    <scope>NUCLEOTIDE SEQUENCE [LARGE SCALE GENOMIC DNA]</scope>
    <source>
        <strain evidence="12 13">UAMH 11012</strain>
    </source>
</reference>
<evidence type="ECO:0000256" key="2">
    <source>
        <dbReference type="ARBA" id="ARBA00011056"/>
    </source>
</evidence>
<evidence type="ECO:0000256" key="5">
    <source>
        <dbReference type="ARBA" id="ARBA00022927"/>
    </source>
</evidence>
<dbReference type="InterPro" id="IPR038506">
    <property type="entry name" value="GLE1-like_sf"/>
</dbReference>
<evidence type="ECO:0000256" key="3">
    <source>
        <dbReference type="ARBA" id="ARBA00022448"/>
    </source>
</evidence>
<organism evidence="12 13">
    <name type="scientific">Phialocephala subalpina</name>
    <dbReference type="NCBI Taxonomy" id="576137"/>
    <lineage>
        <taxon>Eukaryota</taxon>
        <taxon>Fungi</taxon>
        <taxon>Dikarya</taxon>
        <taxon>Ascomycota</taxon>
        <taxon>Pezizomycotina</taxon>
        <taxon>Leotiomycetes</taxon>
        <taxon>Helotiales</taxon>
        <taxon>Mollisiaceae</taxon>
        <taxon>Phialocephala</taxon>
        <taxon>Phialocephala fortinii species complex</taxon>
    </lineage>
</organism>
<dbReference type="GO" id="GO:0044614">
    <property type="term" value="C:nuclear pore cytoplasmic filaments"/>
    <property type="evidence" value="ECO:0007669"/>
    <property type="project" value="TreeGrafter"/>
</dbReference>
<keyword evidence="8" id="KW-0539">Nucleus</keyword>
<evidence type="ECO:0000256" key="4">
    <source>
        <dbReference type="ARBA" id="ARBA00022816"/>
    </source>
</evidence>
<proteinExistence type="inferred from homology"/>
<evidence type="ECO:0000256" key="9">
    <source>
        <dbReference type="ARBA" id="ARBA00026227"/>
    </source>
</evidence>
<feature type="compositionally biased region" description="Basic and acidic residues" evidence="11">
    <location>
        <begin position="92"/>
        <end position="108"/>
    </location>
</feature>
<evidence type="ECO:0000256" key="10">
    <source>
        <dbReference type="ARBA" id="ARBA00029983"/>
    </source>
</evidence>
<dbReference type="EMBL" id="FJOG01000031">
    <property type="protein sequence ID" value="CZR65534.1"/>
    <property type="molecule type" value="Genomic_DNA"/>
</dbReference>